<feature type="compositionally biased region" description="Basic residues" evidence="1">
    <location>
        <begin position="357"/>
        <end position="374"/>
    </location>
</feature>
<dbReference type="AlphaFoldDB" id="A0A9N8HDC3"/>
<dbReference type="EMBL" id="CAICTM010000336">
    <property type="protein sequence ID" value="CAB9508195.1"/>
    <property type="molecule type" value="Genomic_DNA"/>
</dbReference>
<organism evidence="3 4">
    <name type="scientific">Seminavis robusta</name>
    <dbReference type="NCBI Taxonomy" id="568900"/>
    <lineage>
        <taxon>Eukaryota</taxon>
        <taxon>Sar</taxon>
        <taxon>Stramenopiles</taxon>
        <taxon>Ochrophyta</taxon>
        <taxon>Bacillariophyta</taxon>
        <taxon>Bacillariophyceae</taxon>
        <taxon>Bacillariophycidae</taxon>
        <taxon>Naviculales</taxon>
        <taxon>Naviculaceae</taxon>
        <taxon>Seminavis</taxon>
    </lineage>
</organism>
<protein>
    <recommendedName>
        <fullName evidence="2">25S rRNA (uridine-N(3))-methyltransferase BMT5-like domain-containing protein</fullName>
    </recommendedName>
</protein>
<feature type="region of interest" description="Disordered" evidence="1">
    <location>
        <begin position="354"/>
        <end position="374"/>
    </location>
</feature>
<dbReference type="GO" id="GO:0005737">
    <property type="term" value="C:cytoplasm"/>
    <property type="evidence" value="ECO:0007669"/>
    <property type="project" value="TreeGrafter"/>
</dbReference>
<name>A0A9N8HDC3_9STRA</name>
<reference evidence="3" key="1">
    <citation type="submission" date="2020-06" db="EMBL/GenBank/DDBJ databases">
        <authorList>
            <consortium name="Plant Systems Biology data submission"/>
        </authorList>
    </citation>
    <scope>NUCLEOTIDE SEQUENCE</scope>
    <source>
        <strain evidence="3">D6</strain>
    </source>
</reference>
<dbReference type="GO" id="GO:0070042">
    <property type="term" value="F:rRNA (uridine-N3-)-methyltransferase activity"/>
    <property type="evidence" value="ECO:0007669"/>
    <property type="project" value="InterPro"/>
</dbReference>
<dbReference type="OrthoDB" id="273345at2759"/>
<evidence type="ECO:0000256" key="1">
    <source>
        <dbReference type="SAM" id="MobiDB-lite"/>
    </source>
</evidence>
<comment type="caution">
    <text evidence="3">The sequence shown here is derived from an EMBL/GenBank/DDBJ whole genome shotgun (WGS) entry which is preliminary data.</text>
</comment>
<accession>A0A9N8HDC3</accession>
<evidence type="ECO:0000313" key="4">
    <source>
        <dbReference type="Proteomes" id="UP001153069"/>
    </source>
</evidence>
<feature type="region of interest" description="Disordered" evidence="1">
    <location>
        <begin position="1"/>
        <end position="25"/>
    </location>
</feature>
<dbReference type="Proteomes" id="UP001153069">
    <property type="component" value="Unassembled WGS sequence"/>
</dbReference>
<dbReference type="InterPro" id="IPR019446">
    <property type="entry name" value="BMT5-like"/>
</dbReference>
<keyword evidence="4" id="KW-1185">Reference proteome</keyword>
<evidence type="ECO:0000313" key="3">
    <source>
        <dbReference type="EMBL" id="CAB9508195.1"/>
    </source>
</evidence>
<dbReference type="Pfam" id="PF10354">
    <property type="entry name" value="BMT5-like"/>
    <property type="match status" value="1"/>
</dbReference>
<sequence>MDTPVEHQENFVKDKDPTEDDPSQIPTRNLEHLFGSSTTIRCALQNHCIPCGYKICNSDVALDGEFNKVVPNQRPEQCPRAKKQEGPDYSMGYQTNGMRVLTVGDGDFSFSLAVARLLSSATKSFKKKKKGVNLVATSYESKETLQRVYPRFEETSAELTDLGATLCYQVDATRLHETLPPSRTLSSFHRIVWNFPCTAIDEGQDGQNDAMESNKQLVRTFVENARRLVDPGGGEIHMCHKTKPPFNQWRIEQVAVEKCQKDGPRVVYRGRVVLDKCLLPPYQPRKALHSKSFPCHDACFYVFRVGDKKSDTVQETIRENLSSEFDPTEDNKRETLVPVTRKLVLTIRRSLLDQAANKHRKSRQGGRQQKRRKR</sequence>
<feature type="domain" description="25S rRNA (uridine-N(3))-methyltransferase BMT5-like" evidence="2">
    <location>
        <begin position="101"/>
        <end position="282"/>
    </location>
</feature>
<dbReference type="GO" id="GO:0070475">
    <property type="term" value="P:rRNA base methylation"/>
    <property type="evidence" value="ECO:0007669"/>
    <property type="project" value="InterPro"/>
</dbReference>
<dbReference type="PANTHER" id="PTHR11538">
    <property type="entry name" value="PHENYLALANYL-TRNA SYNTHETASE"/>
    <property type="match status" value="1"/>
</dbReference>
<gene>
    <name evidence="3" type="ORF">SEMRO_337_G120560.1</name>
</gene>
<evidence type="ECO:0000259" key="2">
    <source>
        <dbReference type="Pfam" id="PF10354"/>
    </source>
</evidence>
<dbReference type="PANTHER" id="PTHR11538:SF104">
    <property type="entry name" value="25S RRNA (URIDINE-N(3))-METHYLTRANSFERASE BMT5-LIKE DOMAIN-CONTAINING PROTEIN"/>
    <property type="match status" value="1"/>
</dbReference>
<feature type="compositionally biased region" description="Basic and acidic residues" evidence="1">
    <location>
        <begin position="1"/>
        <end position="16"/>
    </location>
</feature>
<proteinExistence type="predicted"/>